<organism evidence="2 3">
    <name type="scientific">Lentinus tigrinus ALCF2SS1-6</name>
    <dbReference type="NCBI Taxonomy" id="1328759"/>
    <lineage>
        <taxon>Eukaryota</taxon>
        <taxon>Fungi</taxon>
        <taxon>Dikarya</taxon>
        <taxon>Basidiomycota</taxon>
        <taxon>Agaricomycotina</taxon>
        <taxon>Agaricomycetes</taxon>
        <taxon>Polyporales</taxon>
        <taxon>Polyporaceae</taxon>
        <taxon>Lentinus</taxon>
    </lineage>
</organism>
<feature type="transmembrane region" description="Helical" evidence="1">
    <location>
        <begin position="20"/>
        <end position="40"/>
    </location>
</feature>
<keyword evidence="1" id="KW-0812">Transmembrane</keyword>
<feature type="transmembrane region" description="Helical" evidence="1">
    <location>
        <begin position="135"/>
        <end position="159"/>
    </location>
</feature>
<feature type="transmembrane region" description="Helical" evidence="1">
    <location>
        <begin position="103"/>
        <end position="123"/>
    </location>
</feature>
<keyword evidence="1" id="KW-1133">Transmembrane helix</keyword>
<dbReference type="OrthoDB" id="2751465at2759"/>
<dbReference type="EMBL" id="ML122274">
    <property type="protein sequence ID" value="RPD58520.1"/>
    <property type="molecule type" value="Genomic_DNA"/>
</dbReference>
<sequence>MSNAVEVQAILSSALVSLTIDTLFFGLFSGTCAASLWLLINKSAPHRPIVGRMGPAVLLSFMFVFALTYLVLDINIILHGFVYNAGNPTAIVQVVTPESRSDWGTTMTILYIQICLADAFMVYRLFTVWDRNHWAAITPALFWLGAVAVGATMIANIFHFEDDLTGGIRTVLFFTFSFITNGLCATLIMGRLIRNYSRNLTAKPRLPDSPWIPRTMVIIADIIIESAVVYFAASVGLLAYMIVGLPHASPKWIIGGMPSFIGISMSAIVLWELQVRDTEPESDTEIQKLRAQTA</sequence>
<evidence type="ECO:0000256" key="1">
    <source>
        <dbReference type="SAM" id="Phobius"/>
    </source>
</evidence>
<feature type="transmembrane region" description="Helical" evidence="1">
    <location>
        <begin position="171"/>
        <end position="194"/>
    </location>
</feature>
<reference evidence="2" key="1">
    <citation type="journal article" date="2018" name="Genome Biol. Evol.">
        <title>Genomics and development of Lentinus tigrinus, a white-rot wood-decaying mushroom with dimorphic fruiting bodies.</title>
        <authorList>
            <person name="Wu B."/>
            <person name="Xu Z."/>
            <person name="Knudson A."/>
            <person name="Carlson A."/>
            <person name="Chen N."/>
            <person name="Kovaka S."/>
            <person name="LaButti K."/>
            <person name="Lipzen A."/>
            <person name="Pennachio C."/>
            <person name="Riley R."/>
            <person name="Schakwitz W."/>
            <person name="Umezawa K."/>
            <person name="Ohm R.A."/>
            <person name="Grigoriev I.V."/>
            <person name="Nagy L.G."/>
            <person name="Gibbons J."/>
            <person name="Hibbett D."/>
        </authorList>
    </citation>
    <scope>NUCLEOTIDE SEQUENCE [LARGE SCALE GENOMIC DNA]</scope>
    <source>
        <strain evidence="2">ALCF2SS1-6</strain>
    </source>
</reference>
<keyword evidence="3" id="KW-1185">Reference proteome</keyword>
<dbReference type="Proteomes" id="UP000313359">
    <property type="component" value="Unassembled WGS sequence"/>
</dbReference>
<feature type="transmembrane region" description="Helical" evidence="1">
    <location>
        <begin position="215"/>
        <end position="240"/>
    </location>
</feature>
<name>A0A5C2S4P0_9APHY</name>
<accession>A0A5C2S4P0</accession>
<keyword evidence="1" id="KW-0472">Membrane</keyword>
<gene>
    <name evidence="2" type="ORF">L227DRAFT_612642</name>
</gene>
<feature type="transmembrane region" description="Helical" evidence="1">
    <location>
        <begin position="252"/>
        <end position="271"/>
    </location>
</feature>
<evidence type="ECO:0000313" key="2">
    <source>
        <dbReference type="EMBL" id="RPD58520.1"/>
    </source>
</evidence>
<evidence type="ECO:0000313" key="3">
    <source>
        <dbReference type="Proteomes" id="UP000313359"/>
    </source>
</evidence>
<proteinExistence type="predicted"/>
<protein>
    <submittedName>
        <fullName evidence="2">Uncharacterized protein</fullName>
    </submittedName>
</protein>
<dbReference type="AlphaFoldDB" id="A0A5C2S4P0"/>
<feature type="transmembrane region" description="Helical" evidence="1">
    <location>
        <begin position="61"/>
        <end position="83"/>
    </location>
</feature>